<dbReference type="EMBL" id="JAJTJA010000008">
    <property type="protein sequence ID" value="KAH8695611.1"/>
    <property type="molecule type" value="Genomic_DNA"/>
</dbReference>
<dbReference type="InterPro" id="IPR011008">
    <property type="entry name" value="Dimeric_a/b-barrel"/>
</dbReference>
<feature type="signal peptide" evidence="1">
    <location>
        <begin position="1"/>
        <end position="18"/>
    </location>
</feature>
<sequence length="140" mass="14984">MKSVSILAAACSVLSVVGAPLSDSRLSLVERQADPTAPATITFVFQPQTGKGPQLLNLFAQAEAFTKANATGNLFAYGYKVSGQEQYVYTESYVTLKDALAYASTPQHTQFVQELFQDVNILALQAYSSFGIGDLFGISS</sequence>
<dbReference type="RefSeq" id="XP_046070753.1">
    <property type="nucleotide sequence ID" value="XM_046222198.1"/>
</dbReference>
<evidence type="ECO:0000313" key="2">
    <source>
        <dbReference type="EMBL" id="KAH8695611.1"/>
    </source>
</evidence>
<proteinExistence type="predicted"/>
<evidence type="ECO:0000313" key="3">
    <source>
        <dbReference type="Proteomes" id="UP001201262"/>
    </source>
</evidence>
<reference evidence="2" key="1">
    <citation type="submission" date="2021-12" db="EMBL/GenBank/DDBJ databases">
        <title>Convergent genome expansion in fungi linked to evolution of root-endophyte symbiosis.</title>
        <authorList>
            <consortium name="DOE Joint Genome Institute"/>
            <person name="Ke Y.-H."/>
            <person name="Bonito G."/>
            <person name="Liao H.-L."/>
            <person name="Looney B."/>
            <person name="Rojas-Flechas A."/>
            <person name="Nash J."/>
            <person name="Hameed K."/>
            <person name="Schadt C."/>
            <person name="Martin F."/>
            <person name="Crous P.W."/>
            <person name="Miettinen O."/>
            <person name="Magnuson J.K."/>
            <person name="Labbe J."/>
            <person name="Jacobson D."/>
            <person name="Doktycz M.J."/>
            <person name="Veneault-Fourrey C."/>
            <person name="Kuo A."/>
            <person name="Mondo S."/>
            <person name="Calhoun S."/>
            <person name="Riley R."/>
            <person name="Ohm R."/>
            <person name="LaButti K."/>
            <person name="Andreopoulos B."/>
            <person name="Pangilinan J."/>
            <person name="Nolan M."/>
            <person name="Tritt A."/>
            <person name="Clum A."/>
            <person name="Lipzen A."/>
            <person name="Daum C."/>
            <person name="Barry K."/>
            <person name="Grigoriev I.V."/>
            <person name="Vilgalys R."/>
        </authorList>
    </citation>
    <scope>NUCLEOTIDE SEQUENCE</scope>
    <source>
        <strain evidence="2">PMI_201</strain>
    </source>
</reference>
<keyword evidence="1" id="KW-0732">Signal</keyword>
<dbReference type="Proteomes" id="UP001201262">
    <property type="component" value="Unassembled WGS sequence"/>
</dbReference>
<organism evidence="2 3">
    <name type="scientific">Talaromyces proteolyticus</name>
    <dbReference type="NCBI Taxonomy" id="1131652"/>
    <lineage>
        <taxon>Eukaryota</taxon>
        <taxon>Fungi</taxon>
        <taxon>Dikarya</taxon>
        <taxon>Ascomycota</taxon>
        <taxon>Pezizomycotina</taxon>
        <taxon>Eurotiomycetes</taxon>
        <taxon>Eurotiomycetidae</taxon>
        <taxon>Eurotiales</taxon>
        <taxon>Trichocomaceae</taxon>
        <taxon>Talaromyces</taxon>
        <taxon>Talaromyces sect. Bacilispori</taxon>
    </lineage>
</organism>
<gene>
    <name evidence="2" type="ORF">BGW36DRAFT_463164</name>
</gene>
<feature type="chain" id="PRO_5042214631" description="Stress-response A/B barrel domain-containing protein" evidence="1">
    <location>
        <begin position="19"/>
        <end position="140"/>
    </location>
</feature>
<comment type="caution">
    <text evidence="2">The sequence shown here is derived from an EMBL/GenBank/DDBJ whole genome shotgun (WGS) entry which is preliminary data.</text>
</comment>
<evidence type="ECO:0000256" key="1">
    <source>
        <dbReference type="SAM" id="SignalP"/>
    </source>
</evidence>
<name>A0AAD4KNH4_9EURO</name>
<evidence type="ECO:0008006" key="4">
    <source>
        <dbReference type="Google" id="ProtNLM"/>
    </source>
</evidence>
<dbReference type="SUPFAM" id="SSF54909">
    <property type="entry name" value="Dimeric alpha+beta barrel"/>
    <property type="match status" value="1"/>
</dbReference>
<accession>A0AAD4KNH4</accession>
<protein>
    <recommendedName>
        <fullName evidence="4">Stress-response A/B barrel domain-containing protein</fullName>
    </recommendedName>
</protein>
<dbReference type="GeneID" id="70252485"/>
<dbReference type="AlphaFoldDB" id="A0AAD4KNH4"/>
<keyword evidence="3" id="KW-1185">Reference proteome</keyword>